<keyword evidence="1" id="KW-1133">Transmembrane helix</keyword>
<sequence>MPLGGLVRRQRLACRRFSDPKDEDLTIAGRLLGVEVTTGLGGLRFDEMEEPKGRGFDDTFRLSALAVVVNFLSAAFPVLIDFHFVLYVFLNNNDGLPIVWARGLFARFRSSRFVDPARLVAMQSIWLSLRSEVMASN</sequence>
<dbReference type="EMBL" id="BTGU01000024">
    <property type="protein sequence ID" value="GMN47066.1"/>
    <property type="molecule type" value="Genomic_DNA"/>
</dbReference>
<proteinExistence type="predicted"/>
<evidence type="ECO:0000313" key="3">
    <source>
        <dbReference type="Proteomes" id="UP001187192"/>
    </source>
</evidence>
<comment type="caution">
    <text evidence="2">The sequence shown here is derived from an EMBL/GenBank/DDBJ whole genome shotgun (WGS) entry which is preliminary data.</text>
</comment>
<keyword evidence="1" id="KW-0812">Transmembrane</keyword>
<organism evidence="2 3">
    <name type="scientific">Ficus carica</name>
    <name type="common">Common fig</name>
    <dbReference type="NCBI Taxonomy" id="3494"/>
    <lineage>
        <taxon>Eukaryota</taxon>
        <taxon>Viridiplantae</taxon>
        <taxon>Streptophyta</taxon>
        <taxon>Embryophyta</taxon>
        <taxon>Tracheophyta</taxon>
        <taxon>Spermatophyta</taxon>
        <taxon>Magnoliopsida</taxon>
        <taxon>eudicotyledons</taxon>
        <taxon>Gunneridae</taxon>
        <taxon>Pentapetalae</taxon>
        <taxon>rosids</taxon>
        <taxon>fabids</taxon>
        <taxon>Rosales</taxon>
        <taxon>Moraceae</taxon>
        <taxon>Ficeae</taxon>
        <taxon>Ficus</taxon>
    </lineage>
</organism>
<reference evidence="2" key="1">
    <citation type="submission" date="2023-07" db="EMBL/GenBank/DDBJ databases">
        <title>draft genome sequence of fig (Ficus carica).</title>
        <authorList>
            <person name="Takahashi T."/>
            <person name="Nishimura K."/>
        </authorList>
    </citation>
    <scope>NUCLEOTIDE SEQUENCE</scope>
</reference>
<feature type="transmembrane region" description="Helical" evidence="1">
    <location>
        <begin position="62"/>
        <end position="90"/>
    </location>
</feature>
<accession>A0AA88D8L4</accession>
<evidence type="ECO:0000313" key="2">
    <source>
        <dbReference type="EMBL" id="GMN47066.1"/>
    </source>
</evidence>
<keyword evidence="3" id="KW-1185">Reference proteome</keyword>
<dbReference type="AlphaFoldDB" id="A0AA88D8L4"/>
<keyword evidence="1" id="KW-0472">Membrane</keyword>
<name>A0AA88D8L4_FICCA</name>
<gene>
    <name evidence="2" type="ORF">TIFTF001_016248</name>
</gene>
<evidence type="ECO:0000256" key="1">
    <source>
        <dbReference type="SAM" id="Phobius"/>
    </source>
</evidence>
<dbReference type="Proteomes" id="UP001187192">
    <property type="component" value="Unassembled WGS sequence"/>
</dbReference>
<protein>
    <submittedName>
        <fullName evidence="2">Uncharacterized protein</fullName>
    </submittedName>
</protein>